<dbReference type="Gene3D" id="2.30.30.40">
    <property type="entry name" value="SH3 Domains"/>
    <property type="match status" value="1"/>
</dbReference>
<dbReference type="Pfam" id="PF08239">
    <property type="entry name" value="SH3_3"/>
    <property type="match status" value="1"/>
</dbReference>
<evidence type="ECO:0000313" key="6">
    <source>
        <dbReference type="Proteomes" id="UP000050277"/>
    </source>
</evidence>
<dbReference type="InterPro" id="IPR003646">
    <property type="entry name" value="SH3-like_bac-type"/>
</dbReference>
<keyword evidence="1" id="KW-0732">Signal</keyword>
<dbReference type="OrthoDB" id="159165at2"/>
<feature type="transmembrane region" description="Helical" evidence="3">
    <location>
        <begin position="176"/>
        <end position="196"/>
    </location>
</feature>
<dbReference type="SMART" id="SM00287">
    <property type="entry name" value="SH3b"/>
    <property type="match status" value="1"/>
</dbReference>
<dbReference type="Proteomes" id="UP000050277">
    <property type="component" value="Unassembled WGS sequence"/>
</dbReference>
<dbReference type="RefSeq" id="WP_054532752.1">
    <property type="nucleotide sequence ID" value="NZ_LGKP01000005.1"/>
</dbReference>
<proteinExistence type="predicted"/>
<evidence type="ECO:0000256" key="1">
    <source>
        <dbReference type="ARBA" id="ARBA00022729"/>
    </source>
</evidence>
<protein>
    <recommendedName>
        <fullName evidence="4">SH3b domain-containing protein</fullName>
    </recommendedName>
</protein>
<name>A0A0P6YGW2_9CHLR</name>
<dbReference type="STRING" id="70996.SE18_02030"/>
<evidence type="ECO:0000259" key="4">
    <source>
        <dbReference type="SMART" id="SM00287"/>
    </source>
</evidence>
<keyword evidence="3" id="KW-0472">Membrane</keyword>
<feature type="region of interest" description="Disordered" evidence="2">
    <location>
        <begin position="197"/>
        <end position="249"/>
    </location>
</feature>
<evidence type="ECO:0000256" key="3">
    <source>
        <dbReference type="SAM" id="Phobius"/>
    </source>
</evidence>
<dbReference type="EMBL" id="LGKP01000005">
    <property type="protein sequence ID" value="KPL91454.1"/>
    <property type="molecule type" value="Genomic_DNA"/>
</dbReference>
<reference evidence="5 6" key="1">
    <citation type="submission" date="2015-07" db="EMBL/GenBank/DDBJ databases">
        <title>Whole genome sequence of Herpetosiphon geysericola DSM 7119.</title>
        <authorList>
            <person name="Hemp J."/>
            <person name="Ward L.M."/>
            <person name="Pace L.A."/>
            <person name="Fischer W.W."/>
        </authorList>
    </citation>
    <scope>NUCLEOTIDE SEQUENCE [LARGE SCALE GENOMIC DNA]</scope>
    <source>
        <strain evidence="5 6">DSM 7119</strain>
    </source>
</reference>
<keyword evidence="6" id="KW-1185">Reference proteome</keyword>
<sequence>MNPTPYMGMYQGKHYSQYSDTIRGLLQTKDFHLAEKMLLDLIPIIEASSLQSRKADVWMYYQLLAEIYYLIQEFGNEYAVIERYLQLMVALGGIAHPQALQRRSQLQESVASPLLATNTVTHKLPPFGQAPTHGLGYPLQQAATVVPVSYYPVQMKPTVIYQQAPAIRPAKKSISCLSLILSVVLVFACIGFGLSLSGQSSSRSASSNYSVASYKPTTRPGSRSAPTVTPKPKPSPTAVPLVGTMTKTGNFRNAPTTDADIIETLAANTPLTLLSQLTVADSQWYRVKTEQHEGWVSGSLLTIEPAISAMVPQETHATWQFLIAPPQGTWCADSDEVRVCGYDFRYVSQIGYSYAPKGYRYIAFGIMVANTTDRDVMVNPLDVSMVMKGNRTYAYASETFSYWSSPLEAVTVAPNDHVTGGIVFLVPNDVPVERIIYRGLLLDTVTLDLREEPFSKE</sequence>
<feature type="compositionally biased region" description="Low complexity" evidence="2">
    <location>
        <begin position="197"/>
        <end position="213"/>
    </location>
</feature>
<dbReference type="InterPro" id="IPR029050">
    <property type="entry name" value="Immunoprotect_excell_Ig-like"/>
</dbReference>
<dbReference type="InterPro" id="IPR029051">
    <property type="entry name" value="DUF4352"/>
</dbReference>
<comment type="caution">
    <text evidence="5">The sequence shown here is derived from an EMBL/GenBank/DDBJ whole genome shotgun (WGS) entry which is preliminary data.</text>
</comment>
<feature type="domain" description="SH3b" evidence="4">
    <location>
        <begin position="240"/>
        <end position="305"/>
    </location>
</feature>
<dbReference type="Pfam" id="PF11611">
    <property type="entry name" value="DUF4352"/>
    <property type="match status" value="1"/>
</dbReference>
<gene>
    <name evidence="5" type="ORF">SE18_02030</name>
</gene>
<organism evidence="5 6">
    <name type="scientific">Herpetosiphon geysericola</name>
    <dbReference type="NCBI Taxonomy" id="70996"/>
    <lineage>
        <taxon>Bacteria</taxon>
        <taxon>Bacillati</taxon>
        <taxon>Chloroflexota</taxon>
        <taxon>Chloroflexia</taxon>
        <taxon>Herpetosiphonales</taxon>
        <taxon>Herpetosiphonaceae</taxon>
        <taxon>Herpetosiphon</taxon>
    </lineage>
</organism>
<accession>A0A0P6YGW2</accession>
<dbReference type="Gene3D" id="2.60.40.1240">
    <property type="match status" value="1"/>
</dbReference>
<evidence type="ECO:0000256" key="2">
    <source>
        <dbReference type="SAM" id="MobiDB-lite"/>
    </source>
</evidence>
<keyword evidence="3" id="KW-0812">Transmembrane</keyword>
<keyword evidence="3" id="KW-1133">Transmembrane helix</keyword>
<evidence type="ECO:0000313" key="5">
    <source>
        <dbReference type="EMBL" id="KPL91454.1"/>
    </source>
</evidence>
<dbReference type="AlphaFoldDB" id="A0A0P6YGW2"/>